<name>G0V320_TRYCI</name>
<evidence type="ECO:0000256" key="1">
    <source>
        <dbReference type="SAM" id="MobiDB-lite"/>
    </source>
</evidence>
<accession>G0V320</accession>
<protein>
    <submittedName>
        <fullName evidence="2">Uncharacterized protein TCIL3000_11_15530</fullName>
    </submittedName>
</protein>
<feature type="compositionally biased region" description="Low complexity" evidence="1">
    <location>
        <begin position="184"/>
        <end position="194"/>
    </location>
</feature>
<feature type="compositionally biased region" description="Polar residues" evidence="1">
    <location>
        <begin position="195"/>
        <end position="205"/>
    </location>
</feature>
<dbReference type="EMBL" id="HE575324">
    <property type="protein sequence ID" value="CCC96043.1"/>
    <property type="molecule type" value="Genomic_DNA"/>
</dbReference>
<feature type="non-terminal residue" evidence="2">
    <location>
        <position position="325"/>
    </location>
</feature>
<proteinExistence type="predicted"/>
<feature type="compositionally biased region" description="Basic and acidic residues" evidence="1">
    <location>
        <begin position="120"/>
        <end position="144"/>
    </location>
</feature>
<evidence type="ECO:0000313" key="2">
    <source>
        <dbReference type="EMBL" id="CCC96043.1"/>
    </source>
</evidence>
<organism evidence="2">
    <name type="scientific">Trypanosoma congolense (strain IL3000)</name>
    <dbReference type="NCBI Taxonomy" id="1068625"/>
    <lineage>
        <taxon>Eukaryota</taxon>
        <taxon>Discoba</taxon>
        <taxon>Euglenozoa</taxon>
        <taxon>Kinetoplastea</taxon>
        <taxon>Metakinetoplastina</taxon>
        <taxon>Trypanosomatida</taxon>
        <taxon>Trypanosomatidae</taxon>
        <taxon>Trypanosoma</taxon>
        <taxon>Nannomonas</taxon>
    </lineage>
</organism>
<dbReference type="AlphaFoldDB" id="G0V320"/>
<feature type="region of interest" description="Disordered" evidence="1">
    <location>
        <begin position="80"/>
        <end position="105"/>
    </location>
</feature>
<feature type="region of interest" description="Disordered" evidence="1">
    <location>
        <begin position="119"/>
        <end position="145"/>
    </location>
</feature>
<gene>
    <name evidence="2" type="ORF">TCIL3000_11_15530</name>
</gene>
<dbReference type="VEuPathDB" id="TriTrypDB:TcIL3000.11.15530"/>
<feature type="region of interest" description="Disordered" evidence="1">
    <location>
        <begin position="184"/>
        <end position="224"/>
    </location>
</feature>
<sequence>MMDGVEKERRAIEMRIGSSLSSAQQNLSSSTSQQLHSAMADTYTALIALTAYLSLPNGSPKAAATTNRIAKLWRTIIHRTTRHNSSSTTGSVTDSPPPSEVGNIDEPFSQQEEMNCHPYKAPENESRTPLRKTSEVNHATRESNRPTTIEGITEHANYNKIVEENESLRTKIKEQINKNRELTQQLEQSQQNTQRTNMKEQQMQRTIERQEEELNEAKQQQQEQENIIGRLKETTIPKEEHEAAKEQINILKQTIKEIFQKENVDKTEGTETIASIKEDYYQHLVALRTAISIQKKAEETLTTTLKAKQGENESLTKLKAKQTKY</sequence>
<reference evidence="2" key="1">
    <citation type="journal article" date="2012" name="Proc. Natl. Acad. Sci. U.S.A.">
        <title>Antigenic diversity is generated by distinct evolutionary mechanisms in African trypanosome species.</title>
        <authorList>
            <person name="Jackson A.P."/>
            <person name="Berry A."/>
            <person name="Aslett M."/>
            <person name="Allison H.C."/>
            <person name="Burton P."/>
            <person name="Vavrova-Anderson J."/>
            <person name="Brown R."/>
            <person name="Browne H."/>
            <person name="Corton N."/>
            <person name="Hauser H."/>
            <person name="Gamble J."/>
            <person name="Gilderthorp R."/>
            <person name="Marcello L."/>
            <person name="McQuillan J."/>
            <person name="Otto T.D."/>
            <person name="Quail M.A."/>
            <person name="Sanders M.J."/>
            <person name="van Tonder A."/>
            <person name="Ginger M.L."/>
            <person name="Field M.C."/>
            <person name="Barry J.D."/>
            <person name="Hertz-Fowler C."/>
            <person name="Berriman M."/>
        </authorList>
    </citation>
    <scope>NUCLEOTIDE SEQUENCE</scope>
    <source>
        <strain evidence="2">IL3000</strain>
    </source>
</reference>